<dbReference type="PANTHER" id="PTHR33103">
    <property type="entry name" value="OS01G0153900 PROTEIN"/>
    <property type="match status" value="1"/>
</dbReference>
<accession>A0A3B6DNH7</accession>
<dbReference type="Gramene" id="TraesSYM2D03G01316590.1">
    <property type="protein sequence ID" value="TraesSYM2D03G01316590.1"/>
    <property type="gene ID" value="TraesSYM2D03G01316590"/>
</dbReference>
<dbReference type="EnsemblPlants" id="TraesCS2D02G601000.1">
    <property type="protein sequence ID" value="TraesCS2D02G601000.1"/>
    <property type="gene ID" value="TraesCS2D02G601000"/>
</dbReference>
<sequence>MGTKELFIKLMIDTNSQKVCFAEASREVVEFLAALLSLPLGTVINLQTKENMIGSISNLLDWQCREAGRQLQEQAAAPQPIRRHRHAQPPTAPAEPVLPQQRPQQRPLRRKRNSHGHISAQGHVHTVGDDLSVTPASFFTTISLLGLPQLAQCSIKDLNTLQEKTVKIGHKEALGILAASLKSKTVLTDVFLPKKN</sequence>
<keyword evidence="3" id="KW-1185">Reference proteome</keyword>
<dbReference type="Gramene" id="TraesMAC2D03G01296330.1">
    <property type="protein sequence ID" value="TraesMAC2D03G01296330.1"/>
    <property type="gene ID" value="TraesMAC2D03G01296330"/>
</dbReference>
<proteinExistence type="predicted"/>
<dbReference type="STRING" id="4565.A0A3B6DNH7"/>
<dbReference type="InterPro" id="IPR007750">
    <property type="entry name" value="DUF674"/>
</dbReference>
<protein>
    <recommendedName>
        <fullName evidence="4">DUF674 domain-containing protein</fullName>
    </recommendedName>
</protein>
<dbReference type="Gramene" id="TraesWEE_scaffold_077182_01G000300.1">
    <property type="protein sequence ID" value="TraesWEE_scaffold_077182_01G000300.1"/>
    <property type="gene ID" value="TraesWEE_scaffold_077182_01G000300"/>
</dbReference>
<dbReference type="Gramene" id="TraesLAC2D03G01248810.1">
    <property type="protein sequence ID" value="TraesLAC2D03G01248810.1"/>
    <property type="gene ID" value="TraesLAC2D03G01248810"/>
</dbReference>
<dbReference type="Gramene" id="TraesCS2D02G601000.1">
    <property type="protein sequence ID" value="TraesCS2D02G601000.1"/>
    <property type="gene ID" value="TraesCS2D02G601000"/>
</dbReference>
<dbReference type="Gramene" id="TraesCAD_scaffold_084497_01G000400.1">
    <property type="protein sequence ID" value="TraesCAD_scaffold_084497_01G000400.1"/>
    <property type="gene ID" value="TraesCAD_scaffold_084497_01G000400"/>
</dbReference>
<dbReference type="Gramene" id="TraesSTA2D03G01285680.1">
    <property type="protein sequence ID" value="TraesSTA2D03G01285680.1"/>
    <property type="gene ID" value="TraesSTA2D03G01285680"/>
</dbReference>
<dbReference type="Gramene" id="TraesROB_scaffold_092228_01G000200.1">
    <property type="protein sequence ID" value="TraesROB_scaffold_092228_01G000200.1"/>
    <property type="gene ID" value="TraesROB_scaffold_092228_01G000200"/>
</dbReference>
<evidence type="ECO:0000313" key="2">
    <source>
        <dbReference type="EnsemblPlants" id="TraesCS2D02G601000.1"/>
    </source>
</evidence>
<evidence type="ECO:0000256" key="1">
    <source>
        <dbReference type="SAM" id="MobiDB-lite"/>
    </source>
</evidence>
<name>A0A3B6DNH7_WHEAT</name>
<evidence type="ECO:0008006" key="4">
    <source>
        <dbReference type="Google" id="ProtNLM"/>
    </source>
</evidence>
<dbReference type="Gramene" id="TraesNOR2D03G01313410.1">
    <property type="protein sequence ID" value="TraesNOR2D03G01313410.1"/>
    <property type="gene ID" value="TraesNOR2D03G01313410"/>
</dbReference>
<dbReference type="Gramene" id="TraesARI2D03G01321460.1">
    <property type="protein sequence ID" value="TraesARI2D03G01321460.1"/>
    <property type="gene ID" value="TraesARI2D03G01321460"/>
</dbReference>
<dbReference type="Gramene" id="TraesCS2D03G1266400.1">
    <property type="protein sequence ID" value="TraesCS2D03G1266400.1.CDS"/>
    <property type="gene ID" value="TraesCS2D03G1266400"/>
</dbReference>
<dbReference type="Gramene" id="TraesRN2D0101245700.1">
    <property type="protein sequence ID" value="TraesRN2D0101245700.1"/>
    <property type="gene ID" value="TraesRN2D0101245700"/>
</dbReference>
<dbReference type="Gramene" id="TraesLDM2D03G01298970.1">
    <property type="protein sequence ID" value="TraesLDM2D03G01298970.1"/>
    <property type="gene ID" value="TraesLDM2D03G01298970"/>
</dbReference>
<reference evidence="2" key="2">
    <citation type="submission" date="2018-10" db="UniProtKB">
        <authorList>
            <consortium name="EnsemblPlants"/>
        </authorList>
    </citation>
    <scope>IDENTIFICATION</scope>
</reference>
<dbReference type="PANTHER" id="PTHR33103:SF45">
    <property type="entry name" value="OS01G0154600 PROTEIN"/>
    <property type="match status" value="1"/>
</dbReference>
<dbReference type="OrthoDB" id="2014278at2759"/>
<reference evidence="2" key="1">
    <citation type="submission" date="2018-08" db="EMBL/GenBank/DDBJ databases">
        <authorList>
            <person name="Rossello M."/>
        </authorList>
    </citation>
    <scope>NUCLEOTIDE SEQUENCE [LARGE SCALE GENOMIC DNA]</scope>
    <source>
        <strain evidence="2">cv. Chinese Spring</strain>
    </source>
</reference>
<feature type="region of interest" description="Disordered" evidence="1">
    <location>
        <begin position="71"/>
        <end position="118"/>
    </location>
</feature>
<dbReference type="AlphaFoldDB" id="A0A3B6DNH7"/>
<organism evidence="2">
    <name type="scientific">Triticum aestivum</name>
    <name type="common">Wheat</name>
    <dbReference type="NCBI Taxonomy" id="4565"/>
    <lineage>
        <taxon>Eukaryota</taxon>
        <taxon>Viridiplantae</taxon>
        <taxon>Streptophyta</taxon>
        <taxon>Embryophyta</taxon>
        <taxon>Tracheophyta</taxon>
        <taxon>Spermatophyta</taxon>
        <taxon>Magnoliopsida</taxon>
        <taxon>Liliopsida</taxon>
        <taxon>Poales</taxon>
        <taxon>Poaceae</taxon>
        <taxon>BOP clade</taxon>
        <taxon>Pooideae</taxon>
        <taxon>Triticodae</taxon>
        <taxon>Triticeae</taxon>
        <taxon>Triticinae</taxon>
        <taxon>Triticum</taxon>
    </lineage>
</organism>
<dbReference type="Gramene" id="TraesCLE_scaffold_101268_01G000200.1">
    <property type="protein sequence ID" value="TraesCLE_scaffold_101268_01G000200.1"/>
    <property type="gene ID" value="TraesCLE_scaffold_101268_01G000200"/>
</dbReference>
<dbReference type="Gramene" id="TraesJUL2D03G01308710.1">
    <property type="protein sequence ID" value="TraesJUL2D03G01308710.1"/>
    <property type="gene ID" value="TraesJUL2D03G01308710"/>
</dbReference>
<dbReference type="Pfam" id="PF05056">
    <property type="entry name" value="DUF674"/>
    <property type="match status" value="2"/>
</dbReference>
<dbReference type="Gramene" id="TraesJAG2D03G01305510.1">
    <property type="protein sequence ID" value="TraesJAG2D03G01305510.1"/>
    <property type="gene ID" value="TraesJAG2D03G01305510"/>
</dbReference>
<evidence type="ECO:0000313" key="3">
    <source>
        <dbReference type="Proteomes" id="UP000019116"/>
    </source>
</evidence>
<dbReference type="Proteomes" id="UP000019116">
    <property type="component" value="Chromosome 2D"/>
</dbReference>
<dbReference type="Gramene" id="TraesPARA_EIv1.0_0761390.1">
    <property type="protein sequence ID" value="TraesPARA_EIv1.0_0761390.1.CDS"/>
    <property type="gene ID" value="TraesPARA_EIv1.0_0761390"/>
</dbReference>
<feature type="compositionally biased region" description="Low complexity" evidence="1">
    <location>
        <begin position="97"/>
        <end position="106"/>
    </location>
</feature>